<dbReference type="AlphaFoldDB" id="A0AAN9NCN6"/>
<organism evidence="2 3">
    <name type="scientific">Phaseolus coccineus</name>
    <name type="common">Scarlet runner bean</name>
    <name type="synonym">Phaseolus multiflorus</name>
    <dbReference type="NCBI Taxonomy" id="3886"/>
    <lineage>
        <taxon>Eukaryota</taxon>
        <taxon>Viridiplantae</taxon>
        <taxon>Streptophyta</taxon>
        <taxon>Embryophyta</taxon>
        <taxon>Tracheophyta</taxon>
        <taxon>Spermatophyta</taxon>
        <taxon>Magnoliopsida</taxon>
        <taxon>eudicotyledons</taxon>
        <taxon>Gunneridae</taxon>
        <taxon>Pentapetalae</taxon>
        <taxon>rosids</taxon>
        <taxon>fabids</taxon>
        <taxon>Fabales</taxon>
        <taxon>Fabaceae</taxon>
        <taxon>Papilionoideae</taxon>
        <taxon>50 kb inversion clade</taxon>
        <taxon>NPAAA clade</taxon>
        <taxon>indigoferoid/millettioid clade</taxon>
        <taxon>Phaseoleae</taxon>
        <taxon>Phaseolus</taxon>
    </lineage>
</organism>
<feature type="region of interest" description="Disordered" evidence="1">
    <location>
        <begin position="73"/>
        <end position="94"/>
    </location>
</feature>
<keyword evidence="3" id="KW-1185">Reference proteome</keyword>
<comment type="caution">
    <text evidence="2">The sequence shown here is derived from an EMBL/GenBank/DDBJ whole genome shotgun (WGS) entry which is preliminary data.</text>
</comment>
<feature type="compositionally biased region" description="Basic and acidic residues" evidence="1">
    <location>
        <begin position="76"/>
        <end position="94"/>
    </location>
</feature>
<evidence type="ECO:0000313" key="3">
    <source>
        <dbReference type="Proteomes" id="UP001374584"/>
    </source>
</evidence>
<dbReference type="Proteomes" id="UP001374584">
    <property type="component" value="Unassembled WGS sequence"/>
</dbReference>
<name>A0AAN9NCN6_PHACN</name>
<dbReference type="EMBL" id="JAYMYR010000004">
    <property type="protein sequence ID" value="KAK7368008.1"/>
    <property type="molecule type" value="Genomic_DNA"/>
</dbReference>
<gene>
    <name evidence="2" type="ORF">VNO80_10030</name>
</gene>
<proteinExistence type="predicted"/>
<sequence>MSKPFAPSLFITISFLGNLCGSEPTRLIFSILAYPHMARRLNISISMARDTLACRKIPSLVASFEENMVGGVGQEDPMRFTDMEPPKDRDVSIY</sequence>
<accession>A0AAN9NCN6</accession>
<evidence type="ECO:0000256" key="1">
    <source>
        <dbReference type="SAM" id="MobiDB-lite"/>
    </source>
</evidence>
<reference evidence="2 3" key="1">
    <citation type="submission" date="2024-01" db="EMBL/GenBank/DDBJ databases">
        <title>The genomes of 5 underutilized Papilionoideae crops provide insights into root nodulation and disease resistanc.</title>
        <authorList>
            <person name="Jiang F."/>
        </authorList>
    </citation>
    <scope>NUCLEOTIDE SEQUENCE [LARGE SCALE GENOMIC DNA]</scope>
    <source>
        <strain evidence="2">JINMINGXINNONG_FW02</strain>
        <tissue evidence="2">Leaves</tissue>
    </source>
</reference>
<evidence type="ECO:0000313" key="2">
    <source>
        <dbReference type="EMBL" id="KAK7368008.1"/>
    </source>
</evidence>
<protein>
    <submittedName>
        <fullName evidence="2">Uncharacterized protein</fullName>
    </submittedName>
</protein>